<dbReference type="KEGG" id="aon:DEH84_17380"/>
<accession>A0A2U8FWD5</accession>
<proteinExistence type="predicted"/>
<dbReference type="EMBL" id="CP029210">
    <property type="protein sequence ID" value="AWI55371.1"/>
    <property type="molecule type" value="Genomic_DNA"/>
</dbReference>
<evidence type="ECO:0000256" key="2">
    <source>
        <dbReference type="ARBA" id="ARBA00022722"/>
    </source>
</evidence>
<evidence type="ECO:0000256" key="5">
    <source>
        <dbReference type="ARBA" id="ARBA00022884"/>
    </source>
</evidence>
<evidence type="ECO:0000256" key="1">
    <source>
        <dbReference type="ARBA" id="ARBA00022694"/>
    </source>
</evidence>
<evidence type="ECO:0000313" key="7">
    <source>
        <dbReference type="Proteomes" id="UP000244892"/>
    </source>
</evidence>
<keyword evidence="2" id="KW-0540">Nuclease</keyword>
<evidence type="ECO:0000313" key="6">
    <source>
        <dbReference type="EMBL" id="AWI55371.1"/>
    </source>
</evidence>
<dbReference type="Gene3D" id="3.30.230.10">
    <property type="match status" value="1"/>
</dbReference>
<gene>
    <name evidence="6" type="ORF">DEH84_17380</name>
</gene>
<dbReference type="InterPro" id="IPR020568">
    <property type="entry name" value="Ribosomal_Su5_D2-typ_SF"/>
</dbReference>
<dbReference type="Proteomes" id="UP000244892">
    <property type="component" value="Chromosome"/>
</dbReference>
<dbReference type="GO" id="GO:0008033">
    <property type="term" value="P:tRNA processing"/>
    <property type="evidence" value="ECO:0007669"/>
    <property type="project" value="UniProtKB-KW"/>
</dbReference>
<dbReference type="Pfam" id="PF00825">
    <property type="entry name" value="Ribonuclease_P"/>
    <property type="match status" value="1"/>
</dbReference>
<dbReference type="InterPro" id="IPR014721">
    <property type="entry name" value="Ribsml_uS5_D2-typ_fold_subgr"/>
</dbReference>
<keyword evidence="7" id="KW-1185">Reference proteome</keyword>
<keyword evidence="1" id="KW-0819">tRNA processing</keyword>
<dbReference type="OrthoDB" id="398329at2"/>
<keyword evidence="5" id="KW-0694">RNA-binding</keyword>
<evidence type="ECO:0000256" key="3">
    <source>
        <dbReference type="ARBA" id="ARBA00022759"/>
    </source>
</evidence>
<reference evidence="6 7" key="1">
    <citation type="submission" date="2018-05" db="EMBL/GenBank/DDBJ databases">
        <title>complete genome sequence of Aquabacterium olei NBRC 110486.</title>
        <authorList>
            <person name="Tang B."/>
            <person name="Chang J."/>
            <person name="Zhang L."/>
            <person name="Yang H."/>
        </authorList>
    </citation>
    <scope>NUCLEOTIDE SEQUENCE [LARGE SCALE GENOMIC DNA]</scope>
    <source>
        <strain evidence="6 7">NBRC 110486</strain>
    </source>
</reference>
<keyword evidence="4" id="KW-0378">Hydrolase</keyword>
<protein>
    <submittedName>
        <fullName evidence="6">Uncharacterized protein</fullName>
    </submittedName>
</protein>
<organism evidence="6 7">
    <name type="scientific">Aquabacterium olei</name>
    <dbReference type="NCBI Taxonomy" id="1296669"/>
    <lineage>
        <taxon>Bacteria</taxon>
        <taxon>Pseudomonadati</taxon>
        <taxon>Pseudomonadota</taxon>
        <taxon>Betaproteobacteria</taxon>
        <taxon>Burkholderiales</taxon>
        <taxon>Aquabacterium</taxon>
    </lineage>
</organism>
<evidence type="ECO:0000256" key="4">
    <source>
        <dbReference type="ARBA" id="ARBA00022801"/>
    </source>
</evidence>
<dbReference type="GO" id="GO:0004526">
    <property type="term" value="F:ribonuclease P activity"/>
    <property type="evidence" value="ECO:0007669"/>
    <property type="project" value="InterPro"/>
</dbReference>
<name>A0A2U8FWD5_9BURK</name>
<sequence length="165" mass="17664">MKATDFHRAFGTRPVSRTAHFVLHVLPRQSVGHPTPGDLSTPSLPSGFEAVEDMGVVTAWRLGMVLPKKQARRSVTRSLIRHQARDALRRYGLLVGTAACAQGAEGWVVRLKAPFDRQQFPSAASAALGAAVRAELDQLWSHLLKPARSAPQTLPAASGGKEAGA</sequence>
<dbReference type="AlphaFoldDB" id="A0A2U8FWD5"/>
<dbReference type="SUPFAM" id="SSF54211">
    <property type="entry name" value="Ribosomal protein S5 domain 2-like"/>
    <property type="match status" value="1"/>
</dbReference>
<dbReference type="GO" id="GO:0000049">
    <property type="term" value="F:tRNA binding"/>
    <property type="evidence" value="ECO:0007669"/>
    <property type="project" value="InterPro"/>
</dbReference>
<keyword evidence="3" id="KW-0255">Endonuclease</keyword>
<dbReference type="InterPro" id="IPR000100">
    <property type="entry name" value="RNase_P"/>
</dbReference>